<accession>A0ACB9P3B1</accession>
<reference evidence="1 2" key="1">
    <citation type="journal article" date="2022" name="DNA Res.">
        <title>Chromosomal-level genome assembly of the orchid tree Bauhinia variegata (Leguminosae; Cercidoideae) supports the allotetraploid origin hypothesis of Bauhinia.</title>
        <authorList>
            <person name="Zhong Y."/>
            <person name="Chen Y."/>
            <person name="Zheng D."/>
            <person name="Pang J."/>
            <person name="Liu Y."/>
            <person name="Luo S."/>
            <person name="Meng S."/>
            <person name="Qian L."/>
            <person name="Wei D."/>
            <person name="Dai S."/>
            <person name="Zhou R."/>
        </authorList>
    </citation>
    <scope>NUCLEOTIDE SEQUENCE [LARGE SCALE GENOMIC DNA]</scope>
    <source>
        <strain evidence="1">BV-YZ2020</strain>
    </source>
</reference>
<evidence type="ECO:0000313" key="2">
    <source>
        <dbReference type="Proteomes" id="UP000828941"/>
    </source>
</evidence>
<gene>
    <name evidence="1" type="ORF">L6164_010786</name>
</gene>
<evidence type="ECO:0000313" key="1">
    <source>
        <dbReference type="EMBL" id="KAI4343438.1"/>
    </source>
</evidence>
<sequence>MYRMSLTPPLHLQGIHPRIHRRRRRQRQVQVIKATSTKAMLHLRRHHPFPALTTITMVVPPSSEPVWPLSVAAAFWTNVASSLLDPTRIVGFRSSLFFS</sequence>
<comment type="caution">
    <text evidence="1">The sequence shown here is derived from an EMBL/GenBank/DDBJ whole genome shotgun (WGS) entry which is preliminary data.</text>
</comment>
<organism evidence="1 2">
    <name type="scientific">Bauhinia variegata</name>
    <name type="common">Purple orchid tree</name>
    <name type="synonym">Phanera variegata</name>
    <dbReference type="NCBI Taxonomy" id="167791"/>
    <lineage>
        <taxon>Eukaryota</taxon>
        <taxon>Viridiplantae</taxon>
        <taxon>Streptophyta</taxon>
        <taxon>Embryophyta</taxon>
        <taxon>Tracheophyta</taxon>
        <taxon>Spermatophyta</taxon>
        <taxon>Magnoliopsida</taxon>
        <taxon>eudicotyledons</taxon>
        <taxon>Gunneridae</taxon>
        <taxon>Pentapetalae</taxon>
        <taxon>rosids</taxon>
        <taxon>fabids</taxon>
        <taxon>Fabales</taxon>
        <taxon>Fabaceae</taxon>
        <taxon>Cercidoideae</taxon>
        <taxon>Cercideae</taxon>
        <taxon>Bauhiniinae</taxon>
        <taxon>Bauhinia</taxon>
    </lineage>
</organism>
<dbReference type="EMBL" id="CM039430">
    <property type="protein sequence ID" value="KAI4343438.1"/>
    <property type="molecule type" value="Genomic_DNA"/>
</dbReference>
<name>A0ACB9P3B1_BAUVA</name>
<protein>
    <submittedName>
        <fullName evidence="1">Uncharacterized protein</fullName>
    </submittedName>
</protein>
<proteinExistence type="predicted"/>
<keyword evidence="2" id="KW-1185">Reference proteome</keyword>
<dbReference type="Proteomes" id="UP000828941">
    <property type="component" value="Chromosome 5"/>
</dbReference>